<evidence type="ECO:0000313" key="2">
    <source>
        <dbReference type="EMBL" id="LAC26327.1"/>
    </source>
</evidence>
<organism evidence="2">
    <name type="scientific">Hirondellea gigas</name>
    <dbReference type="NCBI Taxonomy" id="1518452"/>
    <lineage>
        <taxon>Eukaryota</taxon>
        <taxon>Metazoa</taxon>
        <taxon>Ecdysozoa</taxon>
        <taxon>Arthropoda</taxon>
        <taxon>Crustacea</taxon>
        <taxon>Multicrustacea</taxon>
        <taxon>Malacostraca</taxon>
        <taxon>Eumalacostraca</taxon>
        <taxon>Peracarida</taxon>
        <taxon>Amphipoda</taxon>
        <taxon>Amphilochidea</taxon>
        <taxon>Lysianassida</taxon>
        <taxon>Lysianassidira</taxon>
        <taxon>Lysianassoidea</taxon>
        <taxon>Lysianassidae</taxon>
        <taxon>Hirondellea</taxon>
    </lineage>
</organism>
<sequence>MSAKVLSDEEIAKILEQTEVDDELIGSKLETYSDDESVDDNFVLCCDNSDSQINEINHGQALWADAGVGDVTVDLARNEVVSAFVGDNKNTVFDDASEVDVGRDPAYNEVTEDPDDDNNADNNHRVISRDVNNKQKTFARRPLVNSIENALDESNYDPHYLPEEEQLYKVIVKKKTSRTPEISKLWTNNRPPAGKFSPERIILSLPEVKNEAASALAPFTAWKFFISNEIIDIIVSSTNELMKDKIELVQSSGKTASFYYVHETDPVEITAFVGMLYLRGLLGMNDLCAKLLFNEKVGPPAFVATMSINRFRFLYTNICFDDISTRKDRWPHDRFAAIRTLHEEFNKNCSSAVNPNDYLSFGEILYPCRSQVAFKQYNSNKPAKYGLLYKSINSSRYPYTFRSIVYCGKPEREPTPHYVAGIMTSVKKLVEELEVYSSLHGLNISMNRLYTSFDLFEWLLSKHITAIGTLMSNKKGIPPQITSVQGREANSYNILWELPKCKLSLHSYVMKSKSKGMKNVLTLSTVPALLGVTRDDGKQKPALFKLYDFTKGGTDIVDQRMRTYTTNTKSDRWPMTAFSYVLDTARVNSQTLWALNNGKTPSQTNSFDYGYDLALSLLLPLVERRNTKHMSASLKLKIQSLLEDRQPSHIDAAPPTAAFPKYNQARKRCARCMEEVREEDDRRAKTQRLTLLKQSCQTCGKPICDNHSILQCHQCKS</sequence>
<reference evidence="2" key="1">
    <citation type="submission" date="2017-11" db="EMBL/GenBank/DDBJ databases">
        <title>The sensing device of the deep-sea amphipod.</title>
        <authorList>
            <person name="Kobayashi H."/>
            <person name="Nagahama T."/>
            <person name="Arai W."/>
            <person name="Sasagawa Y."/>
            <person name="Umeda M."/>
            <person name="Hayashi T."/>
            <person name="Nikaido I."/>
            <person name="Watanabe H."/>
            <person name="Oguri K."/>
            <person name="Kitazato H."/>
            <person name="Fujioka K."/>
            <person name="Kido Y."/>
            <person name="Takami H."/>
        </authorList>
    </citation>
    <scope>NUCLEOTIDE SEQUENCE</scope>
    <source>
        <tissue evidence="2">Whole body</tissue>
    </source>
</reference>
<protein>
    <submittedName>
        <fullName evidence="2">PiggyBac transposable element-derived protein 3-like</fullName>
    </submittedName>
</protein>
<dbReference type="InterPro" id="IPR029526">
    <property type="entry name" value="PGBD"/>
</dbReference>
<name>A0A6A7G5I7_9CRUS</name>
<evidence type="ECO:0000259" key="1">
    <source>
        <dbReference type="Pfam" id="PF13843"/>
    </source>
</evidence>
<dbReference type="AlphaFoldDB" id="A0A6A7G5I7"/>
<feature type="domain" description="PiggyBac transposable element-derived protein" evidence="1">
    <location>
        <begin position="220"/>
        <end position="589"/>
    </location>
</feature>
<proteinExistence type="evidence at transcript level"/>
<dbReference type="EMBL" id="IACT01007208">
    <property type="protein sequence ID" value="LAC26327.1"/>
    <property type="molecule type" value="mRNA"/>
</dbReference>
<dbReference type="PANTHER" id="PTHR46599">
    <property type="entry name" value="PIGGYBAC TRANSPOSABLE ELEMENT-DERIVED PROTEIN 4"/>
    <property type="match status" value="1"/>
</dbReference>
<dbReference type="PANTHER" id="PTHR46599:SF3">
    <property type="entry name" value="PIGGYBAC TRANSPOSABLE ELEMENT-DERIVED PROTEIN 4"/>
    <property type="match status" value="1"/>
</dbReference>
<accession>A0A6A7G5I7</accession>
<dbReference type="Pfam" id="PF13843">
    <property type="entry name" value="DDE_Tnp_1_7"/>
    <property type="match status" value="1"/>
</dbReference>